<organism evidence="2 3">
    <name type="scientific">Phakopsora pachyrhizi</name>
    <name type="common">Asian soybean rust disease fungus</name>
    <dbReference type="NCBI Taxonomy" id="170000"/>
    <lineage>
        <taxon>Eukaryota</taxon>
        <taxon>Fungi</taxon>
        <taxon>Dikarya</taxon>
        <taxon>Basidiomycota</taxon>
        <taxon>Pucciniomycotina</taxon>
        <taxon>Pucciniomycetes</taxon>
        <taxon>Pucciniales</taxon>
        <taxon>Phakopsoraceae</taxon>
        <taxon>Phakopsora</taxon>
    </lineage>
</organism>
<accession>A0AAV0APQ5</accession>
<comment type="caution">
    <text evidence="2">The sequence shown here is derived from an EMBL/GenBank/DDBJ whole genome shotgun (WGS) entry which is preliminary data.</text>
</comment>
<name>A0AAV0APQ5_PHAPC</name>
<reference evidence="2" key="1">
    <citation type="submission" date="2022-06" db="EMBL/GenBank/DDBJ databases">
        <authorList>
            <consortium name="SYNGENTA / RWTH Aachen University"/>
        </authorList>
    </citation>
    <scope>NUCLEOTIDE SEQUENCE</scope>
</reference>
<evidence type="ECO:0000313" key="2">
    <source>
        <dbReference type="EMBL" id="CAH7670853.1"/>
    </source>
</evidence>
<evidence type="ECO:0000256" key="1">
    <source>
        <dbReference type="SAM" id="MobiDB-lite"/>
    </source>
</evidence>
<feature type="region of interest" description="Disordered" evidence="1">
    <location>
        <begin position="19"/>
        <end position="51"/>
    </location>
</feature>
<protein>
    <submittedName>
        <fullName evidence="2">Uncharacterized protein</fullName>
    </submittedName>
</protein>
<dbReference type="EMBL" id="CALTRL010001076">
    <property type="protein sequence ID" value="CAH7670853.1"/>
    <property type="molecule type" value="Genomic_DNA"/>
</dbReference>
<evidence type="ECO:0000313" key="3">
    <source>
        <dbReference type="Proteomes" id="UP001153365"/>
    </source>
</evidence>
<dbReference type="Proteomes" id="UP001153365">
    <property type="component" value="Unassembled WGS sequence"/>
</dbReference>
<gene>
    <name evidence="2" type="ORF">PPACK8108_LOCUS5595</name>
</gene>
<dbReference type="AlphaFoldDB" id="A0AAV0APQ5"/>
<proteinExistence type="predicted"/>
<keyword evidence="3" id="KW-1185">Reference proteome</keyword>
<sequence>MREDFIICAFEIGLIPNVNKPTTETQQSSSNQLLQQQRHNKSGTRPQETSEIDLGQGYYTLEIGDDGKDCGYTLVRLPMHQIPSDSPPFSSLLPIILNSDSLKELIAHLTGKMDGIKLISYRFDQKLNNMQHNHKHNHQLLIIFNTNTQGQIHPQLKTSTSRKLFIKACLHFTTAPLITPAISGLSTHRRFDPKELDMIHNLSAVSAPLKGILSTLKKSREEFDAPETGSILEDVYNAKSHLTTLEHLYYELIRSNNRYYSKKDRKNTITHQFFAHPERIRHAQIYHHVVLLD</sequence>
<feature type="compositionally biased region" description="Low complexity" evidence="1">
    <location>
        <begin position="26"/>
        <end position="37"/>
    </location>
</feature>